<dbReference type="Gene3D" id="3.40.50.800">
    <property type="entry name" value="Anticodon-binding domain"/>
    <property type="match status" value="1"/>
</dbReference>
<dbReference type="GO" id="GO:0006433">
    <property type="term" value="P:prolyl-tRNA aminoacylation"/>
    <property type="evidence" value="ECO:0007669"/>
    <property type="project" value="InterPro"/>
</dbReference>
<evidence type="ECO:0000256" key="1">
    <source>
        <dbReference type="ARBA" id="ARBA00012831"/>
    </source>
</evidence>
<dbReference type="GO" id="GO:0004827">
    <property type="term" value="F:proline-tRNA ligase activity"/>
    <property type="evidence" value="ECO:0007669"/>
    <property type="project" value="UniProtKB-EC"/>
</dbReference>
<proteinExistence type="predicted"/>
<evidence type="ECO:0000259" key="10">
    <source>
        <dbReference type="PROSITE" id="PS50862"/>
    </source>
</evidence>
<dbReference type="InterPro" id="IPR036621">
    <property type="entry name" value="Anticodon-bd_dom_sf"/>
</dbReference>
<dbReference type="SUPFAM" id="SSF55681">
    <property type="entry name" value="Class II aaRS and biotin synthetases"/>
    <property type="match status" value="1"/>
</dbReference>
<organism evidence="12">
    <name type="scientific">Culicoides sonorensis</name>
    <name type="common">Biting midge</name>
    <dbReference type="NCBI Taxonomy" id="179676"/>
    <lineage>
        <taxon>Eukaryota</taxon>
        <taxon>Metazoa</taxon>
        <taxon>Ecdysozoa</taxon>
        <taxon>Arthropoda</taxon>
        <taxon>Hexapoda</taxon>
        <taxon>Insecta</taxon>
        <taxon>Pterygota</taxon>
        <taxon>Neoptera</taxon>
        <taxon>Endopterygota</taxon>
        <taxon>Diptera</taxon>
        <taxon>Nematocera</taxon>
        <taxon>Chironomoidea</taxon>
        <taxon>Ceratopogonidae</taxon>
        <taxon>Ceratopogoninae</taxon>
        <taxon>Culicoides</taxon>
        <taxon>Monoculicoides</taxon>
    </lineage>
</organism>
<feature type="domain" description="Aminoacyl-transfer RNA synthetases class-II family profile" evidence="10">
    <location>
        <begin position="74"/>
        <end position="325"/>
    </location>
</feature>
<dbReference type="PANTHER" id="PTHR42753:SF10">
    <property type="entry name" value="PROLINE--TRNA LIGASE, MITOCHONDRIAL-RELATED"/>
    <property type="match status" value="1"/>
</dbReference>
<dbReference type="Pfam" id="PF03129">
    <property type="entry name" value="HGTP_anticodon"/>
    <property type="match status" value="1"/>
</dbReference>
<reference evidence="11" key="1">
    <citation type="submission" date="2018-04" db="EMBL/GenBank/DDBJ databases">
        <authorList>
            <person name="Go L.Y."/>
            <person name="Mitchell J.A."/>
        </authorList>
    </citation>
    <scope>NUCLEOTIDE SEQUENCE</scope>
    <source>
        <tissue evidence="11">Whole organism</tissue>
    </source>
</reference>
<evidence type="ECO:0000256" key="8">
    <source>
        <dbReference type="ARBA" id="ARBA00047671"/>
    </source>
</evidence>
<reference evidence="12" key="2">
    <citation type="submission" date="2018-07" db="EMBL/GenBank/DDBJ databases">
        <authorList>
            <person name="Quirk P.G."/>
            <person name="Krulwich T.A."/>
        </authorList>
    </citation>
    <scope>NUCLEOTIDE SEQUENCE</scope>
</reference>
<keyword evidence="4" id="KW-0067">ATP-binding</keyword>
<dbReference type="InterPro" id="IPR006195">
    <property type="entry name" value="aa-tRNA-synth_II"/>
</dbReference>
<dbReference type="GO" id="GO:0005524">
    <property type="term" value="F:ATP binding"/>
    <property type="evidence" value="ECO:0007669"/>
    <property type="project" value="UniProtKB-KW"/>
</dbReference>
<keyword evidence="3" id="KW-0547">Nucleotide-binding</keyword>
<accession>A0A336M592</accession>
<keyword evidence="2" id="KW-0436">Ligase</keyword>
<dbReference type="CDD" id="cd00779">
    <property type="entry name" value="ProRS_core_prok"/>
    <property type="match status" value="1"/>
</dbReference>
<dbReference type="PROSITE" id="PS50862">
    <property type="entry name" value="AA_TRNA_LIGASE_II"/>
    <property type="match status" value="1"/>
</dbReference>
<sequence>MNKISKIFQPLLITPKNAKINHQELTSKSQRLMLEMGLIRSGSNGMFHLLPLMQRALEKCITLIDNSMEEIEGQKLTMPILTSSELWKKSGRYETAVTELLRVTDRHDKECILSPTHEESITALLATISPISYRSLPLKLYQITSKFRDELKPRFGLLRTKEFLMKDLYTFDTSLDNAKKTYDEVNATYERLFKRIGVPVCKVSGDTGIMGGSLSHEYHFAADIGEDTLLHCSNCQFSCNKELTIQNNNESCPQCQNRNLQTTQGIEIAHTFVLEDKYTKPLKATYLGTNGKPSPMIMGCYGIGVTRLVAAALEVLSTENELRWPFHLVPFKICFIPPKHGSKEETTKVKDLCESLPTQLMDLNSVGRKELVIDDRTNLTIGKRLLDAKKMGYPFIVVVGEKAAADNTQLELHDLTNNNVLFLDTNELLNHLDTRIKEFN</sequence>
<evidence type="ECO:0000256" key="6">
    <source>
        <dbReference type="ARBA" id="ARBA00023146"/>
    </source>
</evidence>
<dbReference type="FunFam" id="3.30.930.10:FF:000042">
    <property type="entry name" value="probable proline--tRNA ligase, mitochondrial"/>
    <property type="match status" value="1"/>
</dbReference>
<dbReference type="InterPro" id="IPR050062">
    <property type="entry name" value="Pro-tRNA_synthetase"/>
</dbReference>
<comment type="catalytic activity">
    <reaction evidence="8">
        <text>tRNA(Pro) + L-proline + ATP = L-prolyl-tRNA(Pro) + AMP + diphosphate</text>
        <dbReference type="Rhea" id="RHEA:14305"/>
        <dbReference type="Rhea" id="RHEA-COMP:9700"/>
        <dbReference type="Rhea" id="RHEA-COMP:9702"/>
        <dbReference type="ChEBI" id="CHEBI:30616"/>
        <dbReference type="ChEBI" id="CHEBI:33019"/>
        <dbReference type="ChEBI" id="CHEBI:60039"/>
        <dbReference type="ChEBI" id="CHEBI:78442"/>
        <dbReference type="ChEBI" id="CHEBI:78532"/>
        <dbReference type="ChEBI" id="CHEBI:456215"/>
        <dbReference type="EC" id="6.1.1.15"/>
    </reaction>
</comment>
<dbReference type="PRINTS" id="PR01046">
    <property type="entry name" value="TRNASYNTHPRO"/>
</dbReference>
<evidence type="ECO:0000256" key="7">
    <source>
        <dbReference type="ARBA" id="ARBA00029731"/>
    </source>
</evidence>
<protein>
    <recommendedName>
        <fullName evidence="9">Probable proline--tRNA ligase, mitochondrial</fullName>
        <ecNumber evidence="1">6.1.1.15</ecNumber>
    </recommendedName>
    <alternativeName>
        <fullName evidence="7">Prolyl-tRNA synthetase</fullName>
    </alternativeName>
</protein>
<dbReference type="SUPFAM" id="SSF52954">
    <property type="entry name" value="Class II aaRS ABD-related"/>
    <property type="match status" value="1"/>
</dbReference>
<dbReference type="InterPro" id="IPR004154">
    <property type="entry name" value="Anticodon-bd"/>
</dbReference>
<dbReference type="InterPro" id="IPR033730">
    <property type="entry name" value="ProRS_core_prok"/>
</dbReference>
<dbReference type="GO" id="GO:0005739">
    <property type="term" value="C:mitochondrion"/>
    <property type="evidence" value="ECO:0007669"/>
    <property type="project" value="TreeGrafter"/>
</dbReference>
<evidence type="ECO:0000256" key="9">
    <source>
        <dbReference type="ARBA" id="ARBA00071545"/>
    </source>
</evidence>
<dbReference type="EMBL" id="UFQS01000410">
    <property type="protein sequence ID" value="SSX03674.1"/>
    <property type="molecule type" value="Genomic_DNA"/>
</dbReference>
<keyword evidence="6" id="KW-0030">Aminoacyl-tRNA synthetase</keyword>
<evidence type="ECO:0000313" key="12">
    <source>
        <dbReference type="EMBL" id="SSX24039.1"/>
    </source>
</evidence>
<dbReference type="AlphaFoldDB" id="A0A336M592"/>
<evidence type="ECO:0000256" key="2">
    <source>
        <dbReference type="ARBA" id="ARBA00022598"/>
    </source>
</evidence>
<name>A0A336M592_CULSO</name>
<dbReference type="InterPro" id="IPR002314">
    <property type="entry name" value="aa-tRNA-synt_IIb"/>
</dbReference>
<dbReference type="OMA" id="PWILIAK"/>
<evidence type="ECO:0000256" key="4">
    <source>
        <dbReference type="ARBA" id="ARBA00022840"/>
    </source>
</evidence>
<keyword evidence="5" id="KW-0648">Protein biosynthesis</keyword>
<dbReference type="PANTHER" id="PTHR42753">
    <property type="entry name" value="MITOCHONDRIAL RIBOSOME PROTEIN L39/PROLYL-TRNA LIGASE FAMILY MEMBER"/>
    <property type="match status" value="1"/>
</dbReference>
<evidence type="ECO:0000256" key="5">
    <source>
        <dbReference type="ARBA" id="ARBA00022917"/>
    </source>
</evidence>
<dbReference type="InterPro" id="IPR002316">
    <property type="entry name" value="Pro-tRNA-ligase_IIa"/>
</dbReference>
<dbReference type="EMBL" id="UFQT01000410">
    <property type="protein sequence ID" value="SSX24039.1"/>
    <property type="molecule type" value="Genomic_DNA"/>
</dbReference>
<gene>
    <name evidence="12" type="primary">CSON010213</name>
</gene>
<dbReference type="VEuPathDB" id="VectorBase:CSON010213"/>
<dbReference type="InterPro" id="IPR045864">
    <property type="entry name" value="aa-tRNA-synth_II/BPL/LPL"/>
</dbReference>
<dbReference type="EC" id="6.1.1.15" evidence="1"/>
<evidence type="ECO:0000256" key="3">
    <source>
        <dbReference type="ARBA" id="ARBA00022741"/>
    </source>
</evidence>
<evidence type="ECO:0000313" key="11">
    <source>
        <dbReference type="EMBL" id="SSX03674.1"/>
    </source>
</evidence>
<dbReference type="Gene3D" id="3.30.930.10">
    <property type="entry name" value="Bira Bifunctional Protein, Domain 2"/>
    <property type="match status" value="1"/>
</dbReference>
<dbReference type="Pfam" id="PF00587">
    <property type="entry name" value="tRNA-synt_2b"/>
    <property type="match status" value="1"/>
</dbReference>